<dbReference type="Pfam" id="PF01909">
    <property type="entry name" value="NTP_transf_2"/>
    <property type="match status" value="1"/>
</dbReference>
<dbReference type="AlphaFoldDB" id="K9WB70"/>
<dbReference type="SUPFAM" id="SSF81301">
    <property type="entry name" value="Nucleotidyltransferase"/>
    <property type="match status" value="1"/>
</dbReference>
<dbReference type="InterPro" id="IPR002934">
    <property type="entry name" value="Polymerase_NTP_transf_dom"/>
</dbReference>
<evidence type="ECO:0000259" key="10">
    <source>
        <dbReference type="Pfam" id="PF01909"/>
    </source>
</evidence>
<evidence type="ECO:0000313" key="11">
    <source>
        <dbReference type="EMBL" id="AFZ17483.1"/>
    </source>
</evidence>
<keyword evidence="12" id="KW-1185">Reference proteome</keyword>
<sequence length="88" mass="10234">MSNNFVEKLPKEKIAEFCDRWKITELALFGSILRDDFRPDSDVDVLVTFAPDAKWGLFKLVEMQQNLETIVGRDVDLIERKAIEHSHN</sequence>
<dbReference type="EMBL" id="CP003630">
    <property type="protein sequence ID" value="AFZ17483.1"/>
    <property type="molecule type" value="Genomic_DNA"/>
</dbReference>
<evidence type="ECO:0000256" key="8">
    <source>
        <dbReference type="ARBA" id="ARBA00022842"/>
    </source>
</evidence>
<dbReference type="PANTHER" id="PTHR33571">
    <property type="entry name" value="SSL8005 PROTEIN"/>
    <property type="match status" value="1"/>
</dbReference>
<proteinExistence type="inferred from homology"/>
<evidence type="ECO:0000313" key="12">
    <source>
        <dbReference type="Proteomes" id="UP000010471"/>
    </source>
</evidence>
<dbReference type="PATRIC" id="fig|1173027.3.peg.1786"/>
<evidence type="ECO:0000256" key="3">
    <source>
        <dbReference type="ARBA" id="ARBA00022679"/>
    </source>
</evidence>
<dbReference type="Gene3D" id="3.30.460.10">
    <property type="entry name" value="Beta Polymerase, domain 2"/>
    <property type="match status" value="1"/>
</dbReference>
<comment type="similarity">
    <text evidence="9">Belongs to the MntA antitoxin family.</text>
</comment>
<dbReference type="eggNOG" id="COG1669">
    <property type="taxonomic scope" value="Bacteria"/>
</dbReference>
<keyword evidence="7" id="KW-0067">ATP-binding</keyword>
<evidence type="ECO:0000256" key="6">
    <source>
        <dbReference type="ARBA" id="ARBA00022741"/>
    </source>
</evidence>
<keyword evidence="6" id="KW-0547">Nucleotide-binding</keyword>
<gene>
    <name evidence="11" type="ORF">Mic7113_1612</name>
</gene>
<dbReference type="RefSeq" id="WP_015181639.1">
    <property type="nucleotide sequence ID" value="NC_019738.1"/>
</dbReference>
<evidence type="ECO:0000256" key="1">
    <source>
        <dbReference type="ARBA" id="ARBA00001946"/>
    </source>
</evidence>
<dbReference type="CDD" id="cd05403">
    <property type="entry name" value="NT_KNTase_like"/>
    <property type="match status" value="1"/>
</dbReference>
<keyword evidence="2" id="KW-1277">Toxin-antitoxin system</keyword>
<dbReference type="GO" id="GO:0016779">
    <property type="term" value="F:nucleotidyltransferase activity"/>
    <property type="evidence" value="ECO:0007669"/>
    <property type="project" value="UniProtKB-KW"/>
</dbReference>
<dbReference type="PANTHER" id="PTHR33571:SF12">
    <property type="entry name" value="BSL3053 PROTEIN"/>
    <property type="match status" value="1"/>
</dbReference>
<evidence type="ECO:0000256" key="2">
    <source>
        <dbReference type="ARBA" id="ARBA00022649"/>
    </source>
</evidence>
<evidence type="ECO:0000256" key="5">
    <source>
        <dbReference type="ARBA" id="ARBA00022723"/>
    </source>
</evidence>
<dbReference type="InterPro" id="IPR043519">
    <property type="entry name" value="NT_sf"/>
</dbReference>
<keyword evidence="5" id="KW-0479">Metal-binding</keyword>
<dbReference type="GO" id="GO:0046872">
    <property type="term" value="F:metal ion binding"/>
    <property type="evidence" value="ECO:0007669"/>
    <property type="project" value="UniProtKB-KW"/>
</dbReference>
<evidence type="ECO:0000256" key="4">
    <source>
        <dbReference type="ARBA" id="ARBA00022695"/>
    </source>
</evidence>
<dbReference type="GO" id="GO:0005524">
    <property type="term" value="F:ATP binding"/>
    <property type="evidence" value="ECO:0007669"/>
    <property type="project" value="UniProtKB-KW"/>
</dbReference>
<dbReference type="KEGG" id="mic:Mic7113_1612"/>
<comment type="cofactor">
    <cofactor evidence="1">
        <name>Mg(2+)</name>
        <dbReference type="ChEBI" id="CHEBI:18420"/>
    </cofactor>
</comment>
<dbReference type="OrthoDB" id="428157at2"/>
<keyword evidence="8" id="KW-0460">Magnesium</keyword>
<name>K9WB70_9CYAN</name>
<keyword evidence="4" id="KW-0548">Nucleotidyltransferase</keyword>
<protein>
    <submittedName>
        <fullName evidence="11">Putative nucleotidyltransferase</fullName>
    </submittedName>
</protein>
<evidence type="ECO:0000256" key="7">
    <source>
        <dbReference type="ARBA" id="ARBA00022840"/>
    </source>
</evidence>
<organism evidence="11 12">
    <name type="scientific">Allocoleopsis franciscana PCC 7113</name>
    <dbReference type="NCBI Taxonomy" id="1173027"/>
    <lineage>
        <taxon>Bacteria</taxon>
        <taxon>Bacillati</taxon>
        <taxon>Cyanobacteriota</taxon>
        <taxon>Cyanophyceae</taxon>
        <taxon>Coleofasciculales</taxon>
        <taxon>Coleofasciculaceae</taxon>
        <taxon>Allocoleopsis</taxon>
        <taxon>Allocoleopsis franciscana</taxon>
    </lineage>
</organism>
<accession>K9WB70</accession>
<dbReference type="STRING" id="1173027.Mic7113_1612"/>
<dbReference type="Proteomes" id="UP000010471">
    <property type="component" value="Chromosome"/>
</dbReference>
<reference evidence="11 12" key="1">
    <citation type="submission" date="2012-06" db="EMBL/GenBank/DDBJ databases">
        <title>Finished chromosome of genome of Microcoleus sp. PCC 7113.</title>
        <authorList>
            <consortium name="US DOE Joint Genome Institute"/>
            <person name="Gugger M."/>
            <person name="Coursin T."/>
            <person name="Rippka R."/>
            <person name="Tandeau De Marsac N."/>
            <person name="Huntemann M."/>
            <person name="Wei C.-L."/>
            <person name="Han J."/>
            <person name="Detter J.C."/>
            <person name="Han C."/>
            <person name="Tapia R."/>
            <person name="Chen A."/>
            <person name="Kyrpides N."/>
            <person name="Mavromatis K."/>
            <person name="Markowitz V."/>
            <person name="Szeto E."/>
            <person name="Ivanova N."/>
            <person name="Pagani I."/>
            <person name="Pati A."/>
            <person name="Goodwin L."/>
            <person name="Nordberg H.P."/>
            <person name="Cantor M.N."/>
            <person name="Hua S.X."/>
            <person name="Woyke T."/>
            <person name="Kerfeld C.A."/>
        </authorList>
    </citation>
    <scope>NUCLEOTIDE SEQUENCE [LARGE SCALE GENOMIC DNA]</scope>
    <source>
        <strain evidence="11 12">PCC 7113</strain>
    </source>
</reference>
<dbReference type="HOGENOM" id="CLU_130257_4_1_3"/>
<evidence type="ECO:0000256" key="9">
    <source>
        <dbReference type="ARBA" id="ARBA00038276"/>
    </source>
</evidence>
<keyword evidence="3 11" id="KW-0808">Transferase</keyword>
<dbReference type="InterPro" id="IPR052038">
    <property type="entry name" value="Type-VII_TA_antitoxin"/>
</dbReference>
<feature type="domain" description="Polymerase nucleotidyl transferase" evidence="10">
    <location>
        <begin position="14"/>
        <end position="84"/>
    </location>
</feature>